<evidence type="ECO:0000313" key="2">
    <source>
        <dbReference type="EMBL" id="KAL3308279.1"/>
    </source>
</evidence>
<accession>A0ABD2PLB8</accession>
<evidence type="ECO:0000256" key="1">
    <source>
        <dbReference type="SAM" id="MobiDB-lite"/>
    </source>
</evidence>
<dbReference type="EMBL" id="JBJKFK010005520">
    <property type="protein sequence ID" value="KAL3308279.1"/>
    <property type="molecule type" value="Genomic_DNA"/>
</dbReference>
<proteinExistence type="predicted"/>
<feature type="region of interest" description="Disordered" evidence="1">
    <location>
        <begin position="252"/>
        <end position="273"/>
    </location>
</feature>
<dbReference type="Proteomes" id="UP001626550">
    <property type="component" value="Unassembled WGS sequence"/>
</dbReference>
<organism evidence="2 3">
    <name type="scientific">Cichlidogyrus casuarinus</name>
    <dbReference type="NCBI Taxonomy" id="1844966"/>
    <lineage>
        <taxon>Eukaryota</taxon>
        <taxon>Metazoa</taxon>
        <taxon>Spiralia</taxon>
        <taxon>Lophotrochozoa</taxon>
        <taxon>Platyhelminthes</taxon>
        <taxon>Monogenea</taxon>
        <taxon>Monopisthocotylea</taxon>
        <taxon>Dactylogyridea</taxon>
        <taxon>Ancyrocephalidae</taxon>
        <taxon>Cichlidogyrus</taxon>
    </lineage>
</organism>
<feature type="non-terminal residue" evidence="2">
    <location>
        <position position="326"/>
    </location>
</feature>
<name>A0ABD2PLB8_9PLAT</name>
<gene>
    <name evidence="2" type="ORF">Ciccas_013191</name>
</gene>
<feature type="compositionally biased region" description="Basic and acidic residues" evidence="1">
    <location>
        <begin position="262"/>
        <end position="271"/>
    </location>
</feature>
<dbReference type="AlphaFoldDB" id="A0ABD2PLB8"/>
<keyword evidence="3" id="KW-1185">Reference proteome</keyword>
<evidence type="ECO:0000313" key="3">
    <source>
        <dbReference type="Proteomes" id="UP001626550"/>
    </source>
</evidence>
<reference evidence="2 3" key="1">
    <citation type="submission" date="2024-11" db="EMBL/GenBank/DDBJ databases">
        <title>Adaptive evolution of stress response genes in parasites aligns with host niche diversity.</title>
        <authorList>
            <person name="Hahn C."/>
            <person name="Resl P."/>
        </authorList>
    </citation>
    <scope>NUCLEOTIDE SEQUENCE [LARGE SCALE GENOMIC DNA]</scope>
    <source>
        <strain evidence="2">EGGRZ-B1_66</strain>
        <tissue evidence="2">Body</tissue>
    </source>
</reference>
<comment type="caution">
    <text evidence="2">The sequence shown here is derived from an EMBL/GenBank/DDBJ whole genome shotgun (WGS) entry which is preliminary data.</text>
</comment>
<feature type="compositionally biased region" description="Polar residues" evidence="1">
    <location>
        <begin position="252"/>
        <end position="261"/>
    </location>
</feature>
<protein>
    <submittedName>
        <fullName evidence="2">Uncharacterized protein</fullName>
    </submittedName>
</protein>
<sequence>MSSKTTALVPYRSNPIGGRPALYVYKQPSYEESYDTAQIIRHEASSEHFPSCNTINWVNNPPPLQHNYYQRGPSEDFQQRPALPFFKPKTTTIIRKLHPSEVFDGSNDFEDGGIIFDPSNSEYPPIATGQSKALVPVKHNQFYSRSFAKGSANEKALVKVVASDQVDDDFHFSAKDFEQGHTTYYPMATLFNKLNISGGNDEFPQIAWKRQQQPSRQGCGNPSCQNCGTKTTLTKQPRMVENIMDMSKVYNTQGVHPNNQHHQQENEDPDNRTTYGYAEFQAARQRFEQICSQGGDLMGMNRPPQKENFNSNMNNEMVHGSFYKPN</sequence>